<dbReference type="InterPro" id="IPR058205">
    <property type="entry name" value="D-LDH-like"/>
</dbReference>
<sequence>MSSSAALNTNKIAFFSTQAYDKTFFNKYNKDFDFQLEFFETQLNPQTVSLIENASIVCVFVNDIINATVIEQLAEKKVKIIALRCAGFNNVDLEAAKKYNIKVCRVPAYSPQAVAEHAMAMILTLNRKTHKAYNRVREQNFSLNGLLGFDLFGKTIGIIGTGNIGKAFAKIALGFGCKVLAYDIIENDEMVKDGVSFVTLDEIFKSSDIISLHCPLNNQTKHIINKKSIDLMKEHVMIINTSRGGLIETACVIEGLKQGKIGYLGIDVYEQEEKLFFRDLSEDIIQDDDIQRLMSFPNVLVTAHQAFFTNEALTQIALITFNNIKSLLTTGEIENKAALLV</sequence>
<proteinExistence type="inferred from homology"/>
<dbReference type="InterPro" id="IPR036291">
    <property type="entry name" value="NAD(P)-bd_dom_sf"/>
</dbReference>
<evidence type="ECO:0000256" key="1">
    <source>
        <dbReference type="ARBA" id="ARBA00005854"/>
    </source>
</evidence>
<feature type="domain" description="D-isomer specific 2-hydroxyacid dehydrogenase NAD-binding" evidence="6">
    <location>
        <begin position="119"/>
        <end position="306"/>
    </location>
</feature>
<dbReference type="GO" id="GO:0008720">
    <property type="term" value="F:D-lactate dehydrogenase (NAD+) activity"/>
    <property type="evidence" value="ECO:0007669"/>
    <property type="project" value="UniProtKB-EC"/>
</dbReference>
<keyword evidence="8" id="KW-1185">Reference proteome</keyword>
<dbReference type="CDD" id="cd12183">
    <property type="entry name" value="LDH_like_2"/>
    <property type="match status" value="1"/>
</dbReference>
<dbReference type="Gene3D" id="3.40.50.720">
    <property type="entry name" value="NAD(P)-binding Rossmann-like Domain"/>
    <property type="match status" value="2"/>
</dbReference>
<dbReference type="AlphaFoldDB" id="A0A066WVE5"/>
<dbReference type="InterPro" id="IPR006140">
    <property type="entry name" value="D-isomer_DH_NAD-bd"/>
</dbReference>
<evidence type="ECO:0000256" key="3">
    <source>
        <dbReference type="ARBA" id="ARBA00023027"/>
    </source>
</evidence>
<dbReference type="Proteomes" id="UP000027064">
    <property type="component" value="Unassembled WGS sequence"/>
</dbReference>
<reference evidence="7 8" key="1">
    <citation type="submission" date="2014-05" db="EMBL/GenBank/DDBJ databases">
        <title>Genome Sequence of Flavobacterium sp. EM1321.</title>
        <authorList>
            <person name="Shin S.-K."/>
            <person name="Yi H."/>
        </authorList>
    </citation>
    <scope>NUCLEOTIDE SEQUENCE [LARGE SCALE GENOMIC DNA]</scope>
    <source>
        <strain evidence="7 8">EM1321</strain>
    </source>
</reference>
<dbReference type="EMBL" id="JNCA01000017">
    <property type="protein sequence ID" value="KDN54899.1"/>
    <property type="molecule type" value="Genomic_DNA"/>
</dbReference>
<dbReference type="GO" id="GO:0051287">
    <property type="term" value="F:NAD binding"/>
    <property type="evidence" value="ECO:0007669"/>
    <property type="project" value="InterPro"/>
</dbReference>
<dbReference type="RefSeq" id="WP_035659854.1">
    <property type="nucleotide sequence ID" value="NZ_JNCA01000017.1"/>
</dbReference>
<organism evidence="7 8">
    <name type="scientific">Flavobacterium seoulense</name>
    <dbReference type="NCBI Taxonomy" id="1492738"/>
    <lineage>
        <taxon>Bacteria</taxon>
        <taxon>Pseudomonadati</taxon>
        <taxon>Bacteroidota</taxon>
        <taxon>Flavobacteriia</taxon>
        <taxon>Flavobacteriales</taxon>
        <taxon>Flavobacteriaceae</taxon>
        <taxon>Flavobacterium</taxon>
    </lineage>
</organism>
<dbReference type="Pfam" id="PF02826">
    <property type="entry name" value="2-Hacid_dh_C"/>
    <property type="match status" value="1"/>
</dbReference>
<dbReference type="OrthoDB" id="9777288at2"/>
<dbReference type="InterPro" id="IPR029752">
    <property type="entry name" value="D-isomer_DH_CS1"/>
</dbReference>
<dbReference type="PANTHER" id="PTHR43026">
    <property type="entry name" value="2-HYDROXYACID DEHYDROGENASE HOMOLOG 1-RELATED"/>
    <property type="match status" value="1"/>
</dbReference>
<comment type="caution">
    <text evidence="7">The sequence shown here is derived from an EMBL/GenBank/DDBJ whole genome shotgun (WGS) entry which is preliminary data.</text>
</comment>
<dbReference type="eggNOG" id="COG1052">
    <property type="taxonomic scope" value="Bacteria"/>
</dbReference>
<dbReference type="SUPFAM" id="SSF52283">
    <property type="entry name" value="Formate/glycerate dehydrogenase catalytic domain-like"/>
    <property type="match status" value="1"/>
</dbReference>
<dbReference type="PROSITE" id="PS00670">
    <property type="entry name" value="D_2_HYDROXYACID_DH_2"/>
    <property type="match status" value="1"/>
</dbReference>
<dbReference type="EC" id="1.1.1.28" evidence="7"/>
<dbReference type="Pfam" id="PF00389">
    <property type="entry name" value="2-Hacid_dh"/>
    <property type="match status" value="1"/>
</dbReference>
<evidence type="ECO:0000313" key="8">
    <source>
        <dbReference type="Proteomes" id="UP000027064"/>
    </source>
</evidence>
<dbReference type="PROSITE" id="PS00065">
    <property type="entry name" value="D_2_HYDROXYACID_DH_1"/>
    <property type="match status" value="1"/>
</dbReference>
<evidence type="ECO:0000259" key="6">
    <source>
        <dbReference type="Pfam" id="PF02826"/>
    </source>
</evidence>
<dbReference type="InterPro" id="IPR029753">
    <property type="entry name" value="D-isomer_DH_CS"/>
</dbReference>
<dbReference type="PANTHER" id="PTHR43026:SF1">
    <property type="entry name" value="2-HYDROXYACID DEHYDROGENASE HOMOLOG 1-RELATED"/>
    <property type="match status" value="1"/>
</dbReference>
<evidence type="ECO:0000256" key="4">
    <source>
        <dbReference type="RuleBase" id="RU003719"/>
    </source>
</evidence>
<name>A0A066WVE5_9FLAO</name>
<keyword evidence="3" id="KW-0520">NAD</keyword>
<evidence type="ECO:0000259" key="5">
    <source>
        <dbReference type="Pfam" id="PF00389"/>
    </source>
</evidence>
<comment type="similarity">
    <text evidence="1 4">Belongs to the D-isomer specific 2-hydroxyacid dehydrogenase family.</text>
</comment>
<keyword evidence="2 4" id="KW-0560">Oxidoreductase</keyword>
<evidence type="ECO:0000256" key="2">
    <source>
        <dbReference type="ARBA" id="ARBA00023002"/>
    </source>
</evidence>
<dbReference type="InterPro" id="IPR006139">
    <property type="entry name" value="D-isomer_2_OHA_DH_cat_dom"/>
</dbReference>
<protein>
    <submittedName>
        <fullName evidence="7">D-lactate dehydrogenase</fullName>
        <ecNumber evidence="7">1.1.1.28</ecNumber>
    </submittedName>
</protein>
<feature type="domain" description="D-isomer specific 2-hydroxyacid dehydrogenase catalytic" evidence="5">
    <location>
        <begin position="13"/>
        <end position="335"/>
    </location>
</feature>
<dbReference type="SUPFAM" id="SSF51735">
    <property type="entry name" value="NAD(P)-binding Rossmann-fold domains"/>
    <property type="match status" value="1"/>
</dbReference>
<dbReference type="STRING" id="1492738.FEM21_19040"/>
<dbReference type="PATRIC" id="fig|1492738.3.peg.1893"/>
<accession>A0A066WVE5</accession>
<gene>
    <name evidence="7" type="ORF">FEM21_19040</name>
</gene>
<evidence type="ECO:0000313" key="7">
    <source>
        <dbReference type="EMBL" id="KDN54899.1"/>
    </source>
</evidence>